<sequence length="265" mass="29963">WWLNLACAHLDGLVGAGRETTSMGDGKAPTLPFLTGREIHAGHNRLRYLRESTLAGMPPALVPQTGKHVRVLSGNQLHSHLAPRIGIRDDGLRKVLKHSERLIHTTGRYRLEVDLEKSPGQPAMSELMRIPRSSHLDDWDLYKRLKADKDTQGAYRHGSSWSEEAGMVVKHPRKLQQSNHKTTTTGLVGSNPRVKHQSQGSENGLSGRQRRMKGKTRLSLLSSRNKQVVPVEEMGERVQRRRDMTCRDPRNQEHFSRPTSISHRV</sequence>
<feature type="region of interest" description="Disordered" evidence="1">
    <location>
        <begin position="171"/>
        <end position="265"/>
    </location>
</feature>
<protein>
    <submittedName>
        <fullName evidence="2">Uncharacterized protein</fullName>
    </submittedName>
</protein>
<keyword evidence="3" id="KW-1185">Reference proteome</keyword>
<dbReference type="Gene3D" id="2.30.280.10">
    <property type="entry name" value="SRA-YDG"/>
    <property type="match status" value="1"/>
</dbReference>
<feature type="non-terminal residue" evidence="2">
    <location>
        <position position="1"/>
    </location>
</feature>
<evidence type="ECO:0000256" key="1">
    <source>
        <dbReference type="SAM" id="MobiDB-lite"/>
    </source>
</evidence>
<feature type="compositionally biased region" description="Basic and acidic residues" evidence="1">
    <location>
        <begin position="234"/>
        <end position="256"/>
    </location>
</feature>
<comment type="caution">
    <text evidence="2">The sequence shown here is derived from an EMBL/GenBank/DDBJ whole genome shotgun (WGS) entry which is preliminary data.</text>
</comment>
<dbReference type="EMBL" id="MU854546">
    <property type="protein sequence ID" value="KAK4033199.1"/>
    <property type="molecule type" value="Genomic_DNA"/>
</dbReference>
<dbReference type="InterPro" id="IPR036987">
    <property type="entry name" value="SRA-YDG_sf"/>
</dbReference>
<dbReference type="SUPFAM" id="SSF88697">
    <property type="entry name" value="PUA domain-like"/>
    <property type="match status" value="1"/>
</dbReference>
<name>A0AAN6P7I8_9PEZI</name>
<reference evidence="3" key="1">
    <citation type="journal article" date="2023" name="Mol. Phylogenet. Evol.">
        <title>Genome-scale phylogeny and comparative genomics of the fungal order Sordariales.</title>
        <authorList>
            <person name="Hensen N."/>
            <person name="Bonometti L."/>
            <person name="Westerberg I."/>
            <person name="Brannstrom I.O."/>
            <person name="Guillou S."/>
            <person name="Cros-Aarteil S."/>
            <person name="Calhoun S."/>
            <person name="Haridas S."/>
            <person name="Kuo A."/>
            <person name="Mondo S."/>
            <person name="Pangilinan J."/>
            <person name="Riley R."/>
            <person name="LaButti K."/>
            <person name="Andreopoulos B."/>
            <person name="Lipzen A."/>
            <person name="Chen C."/>
            <person name="Yan M."/>
            <person name="Daum C."/>
            <person name="Ng V."/>
            <person name="Clum A."/>
            <person name="Steindorff A."/>
            <person name="Ohm R.A."/>
            <person name="Martin F."/>
            <person name="Silar P."/>
            <person name="Natvig D.O."/>
            <person name="Lalanne C."/>
            <person name="Gautier V."/>
            <person name="Ament-Velasquez S.L."/>
            <person name="Kruys A."/>
            <person name="Hutchinson M.I."/>
            <person name="Powell A.J."/>
            <person name="Barry K."/>
            <person name="Miller A.N."/>
            <person name="Grigoriev I.V."/>
            <person name="Debuchy R."/>
            <person name="Gladieux P."/>
            <person name="Hiltunen Thoren M."/>
            <person name="Johannesson H."/>
        </authorList>
    </citation>
    <scope>NUCLEOTIDE SEQUENCE [LARGE SCALE GENOMIC DNA]</scope>
    <source>
        <strain evidence="3">CBS 284.82</strain>
    </source>
</reference>
<gene>
    <name evidence="2" type="ORF">C8A01DRAFT_19822</name>
</gene>
<proteinExistence type="predicted"/>
<dbReference type="AlphaFoldDB" id="A0AAN6P7I8"/>
<accession>A0AAN6P7I8</accession>
<feature type="compositionally biased region" description="Polar residues" evidence="1">
    <location>
        <begin position="175"/>
        <end position="188"/>
    </location>
</feature>
<evidence type="ECO:0000313" key="3">
    <source>
        <dbReference type="Proteomes" id="UP001303115"/>
    </source>
</evidence>
<evidence type="ECO:0000313" key="2">
    <source>
        <dbReference type="EMBL" id="KAK4033199.1"/>
    </source>
</evidence>
<dbReference type="InterPro" id="IPR015947">
    <property type="entry name" value="PUA-like_sf"/>
</dbReference>
<dbReference type="Proteomes" id="UP001303115">
    <property type="component" value="Unassembled WGS sequence"/>
</dbReference>
<organism evidence="2 3">
    <name type="scientific">Parachaetomium inaequale</name>
    <dbReference type="NCBI Taxonomy" id="2588326"/>
    <lineage>
        <taxon>Eukaryota</taxon>
        <taxon>Fungi</taxon>
        <taxon>Dikarya</taxon>
        <taxon>Ascomycota</taxon>
        <taxon>Pezizomycotina</taxon>
        <taxon>Sordariomycetes</taxon>
        <taxon>Sordariomycetidae</taxon>
        <taxon>Sordariales</taxon>
        <taxon>Chaetomiaceae</taxon>
        <taxon>Parachaetomium</taxon>
    </lineage>
</organism>
<feature type="compositionally biased region" description="Polar residues" evidence="1">
    <location>
        <begin position="197"/>
        <end position="206"/>
    </location>
</feature>